<proteinExistence type="predicted"/>
<accession>A0AAN7P1W2</accession>
<protein>
    <submittedName>
        <fullName evidence="1">Uncharacterized protein</fullName>
    </submittedName>
</protein>
<keyword evidence="2" id="KW-1185">Reference proteome</keyword>
<dbReference type="Proteomes" id="UP001333110">
    <property type="component" value="Unassembled WGS sequence"/>
</dbReference>
<name>A0AAN7P1W2_MYCAM</name>
<organism evidence="1 2">
    <name type="scientific">Mycteria americana</name>
    <name type="common">Wood stork</name>
    <dbReference type="NCBI Taxonomy" id="33587"/>
    <lineage>
        <taxon>Eukaryota</taxon>
        <taxon>Metazoa</taxon>
        <taxon>Chordata</taxon>
        <taxon>Craniata</taxon>
        <taxon>Vertebrata</taxon>
        <taxon>Euteleostomi</taxon>
        <taxon>Archelosauria</taxon>
        <taxon>Archosauria</taxon>
        <taxon>Dinosauria</taxon>
        <taxon>Saurischia</taxon>
        <taxon>Theropoda</taxon>
        <taxon>Coelurosauria</taxon>
        <taxon>Aves</taxon>
        <taxon>Neognathae</taxon>
        <taxon>Neoaves</taxon>
        <taxon>Aequornithes</taxon>
        <taxon>Ciconiiformes</taxon>
        <taxon>Ciconiidae</taxon>
        <taxon>Mycteria</taxon>
    </lineage>
</organism>
<evidence type="ECO:0000313" key="1">
    <source>
        <dbReference type="EMBL" id="KAK4821151.1"/>
    </source>
</evidence>
<gene>
    <name evidence="1" type="ORF">QYF61_014246</name>
</gene>
<reference evidence="1 2" key="1">
    <citation type="journal article" date="2023" name="J. Hered.">
        <title>Chromosome-level genome of the wood stork (Mycteria americana) provides insight into avian chromosome evolution.</title>
        <authorList>
            <person name="Flamio R. Jr."/>
            <person name="Ramstad K.M."/>
        </authorList>
    </citation>
    <scope>NUCLEOTIDE SEQUENCE [LARGE SCALE GENOMIC DNA]</scope>
    <source>
        <strain evidence="1">JAX WOST 10</strain>
    </source>
</reference>
<comment type="caution">
    <text evidence="1">The sequence shown here is derived from an EMBL/GenBank/DDBJ whole genome shotgun (WGS) entry which is preliminary data.</text>
</comment>
<dbReference type="EMBL" id="JAUNZN010000005">
    <property type="protein sequence ID" value="KAK4821151.1"/>
    <property type="molecule type" value="Genomic_DNA"/>
</dbReference>
<evidence type="ECO:0000313" key="2">
    <source>
        <dbReference type="Proteomes" id="UP001333110"/>
    </source>
</evidence>
<dbReference type="AlphaFoldDB" id="A0AAN7P1W2"/>
<sequence>MVKDNLIGEVLQPSGHFHGPPLDLLQQLRVLLVPRAPELDAVLQVGSHQGRAERQNHLPRPAGHAAFDAAQDMAGLLGCERTLLAHVQLFVHQYPQGLFFRAALDHIIPQPVLKPRIALTQVPLDDIPPFWRVNCTAQLGVIYKLAEGALDLTVNVIDENIEQHWSQYGPLRDTTRKNQKVLTQLC</sequence>